<organism evidence="1 2">
    <name type="scientific">Caerostris extrusa</name>
    <name type="common">Bark spider</name>
    <name type="synonym">Caerostris bankana</name>
    <dbReference type="NCBI Taxonomy" id="172846"/>
    <lineage>
        <taxon>Eukaryota</taxon>
        <taxon>Metazoa</taxon>
        <taxon>Ecdysozoa</taxon>
        <taxon>Arthropoda</taxon>
        <taxon>Chelicerata</taxon>
        <taxon>Arachnida</taxon>
        <taxon>Araneae</taxon>
        <taxon>Araneomorphae</taxon>
        <taxon>Entelegynae</taxon>
        <taxon>Araneoidea</taxon>
        <taxon>Araneidae</taxon>
        <taxon>Caerostris</taxon>
    </lineage>
</organism>
<dbReference type="Proteomes" id="UP001054945">
    <property type="component" value="Unassembled WGS sequence"/>
</dbReference>
<gene>
    <name evidence="1" type="ORF">CEXT_90401</name>
</gene>
<evidence type="ECO:0000313" key="2">
    <source>
        <dbReference type="Proteomes" id="UP001054945"/>
    </source>
</evidence>
<name>A0AAV4Y2S7_CAEEX</name>
<keyword evidence="2" id="KW-1185">Reference proteome</keyword>
<proteinExistence type="predicted"/>
<dbReference type="EMBL" id="BPLR01001280">
    <property type="protein sequence ID" value="GIZ01305.1"/>
    <property type="molecule type" value="Genomic_DNA"/>
</dbReference>
<evidence type="ECO:0000313" key="1">
    <source>
        <dbReference type="EMBL" id="GIZ01305.1"/>
    </source>
</evidence>
<dbReference type="AlphaFoldDB" id="A0AAV4Y2S7"/>
<sequence length="68" mass="7336">MSPLGSPRPPHRNPAGMAYSRVSQILCKIPRQTLRLPPESLPVCGVRPDFAGYCIPGTLPLPVRGLVC</sequence>
<protein>
    <submittedName>
        <fullName evidence="1">Uncharacterized protein</fullName>
    </submittedName>
</protein>
<comment type="caution">
    <text evidence="1">The sequence shown here is derived from an EMBL/GenBank/DDBJ whole genome shotgun (WGS) entry which is preliminary data.</text>
</comment>
<accession>A0AAV4Y2S7</accession>
<reference evidence="1 2" key="1">
    <citation type="submission" date="2021-06" db="EMBL/GenBank/DDBJ databases">
        <title>Caerostris extrusa draft genome.</title>
        <authorList>
            <person name="Kono N."/>
            <person name="Arakawa K."/>
        </authorList>
    </citation>
    <scope>NUCLEOTIDE SEQUENCE [LARGE SCALE GENOMIC DNA]</scope>
</reference>